<sequence length="362" mass="39485">RVPLRRMKSLRQLLRERGLLEQYLRLHPHYPATKFYGTETVPIELMRNYLDAEYFGSITIGTPPQEFLVIFDTGSSNLWVPSVSCSTQVCGDHHRFNPAKSSTFIGTNESIYIAYGTGSMYGVLGYDTVTVADITVEHQVFGLAENEPGDFFYYAPFDGILGLAFPSISSDGATPVFDNMMKEGLVARDFFSVYLSKDGEAGSFVLFGAIDPLYATNGITWIPLSAETYWQITMDSVSVGGRLITGSVGAQAIVDTGTSLLTMPNKDLNIVLRMLGANSSGVISCRATSDLPDFVVHLNGKAFPVPPSAYVMESNGVCSLGFEGMDVPSQSGSLWILGDVFIREYYVIFNRATNAVGLSPLP</sequence>
<dbReference type="EC" id="3.4.23.1" evidence="3"/>
<dbReference type="Gene3D" id="6.10.140.60">
    <property type="match status" value="1"/>
</dbReference>
<dbReference type="InterPro" id="IPR001461">
    <property type="entry name" value="Aspartic_peptidase_A1"/>
</dbReference>
<dbReference type="Proteomes" id="UP000522270">
    <property type="component" value="Unassembled WGS sequence"/>
</dbReference>
<keyword evidence="14" id="KW-1185">Reference proteome</keyword>
<organism evidence="13 14">
    <name type="scientific">Pterocles burchelli</name>
    <dbReference type="NCBI Taxonomy" id="2585816"/>
    <lineage>
        <taxon>Eukaryota</taxon>
        <taxon>Metazoa</taxon>
        <taxon>Chordata</taxon>
        <taxon>Craniata</taxon>
        <taxon>Vertebrata</taxon>
        <taxon>Euteleostomi</taxon>
        <taxon>Archelosauria</taxon>
        <taxon>Archosauria</taxon>
        <taxon>Dinosauria</taxon>
        <taxon>Saurischia</taxon>
        <taxon>Theropoda</taxon>
        <taxon>Coelurosauria</taxon>
        <taxon>Aves</taxon>
        <taxon>Neognathae</taxon>
        <taxon>Neoaves</taxon>
        <taxon>Columbimorphae</taxon>
        <taxon>Pterocliformes</taxon>
        <taxon>Pteroclidae</taxon>
        <taxon>Pterocles</taxon>
    </lineage>
</organism>
<feature type="non-terminal residue" evidence="13">
    <location>
        <position position="362"/>
    </location>
</feature>
<proteinExistence type="inferred from homology"/>
<dbReference type="PROSITE" id="PS51767">
    <property type="entry name" value="PEPTIDASE_A1"/>
    <property type="match status" value="1"/>
</dbReference>
<feature type="non-terminal residue" evidence="13">
    <location>
        <position position="1"/>
    </location>
</feature>
<dbReference type="GO" id="GO:0007586">
    <property type="term" value="P:digestion"/>
    <property type="evidence" value="ECO:0007669"/>
    <property type="project" value="UniProtKB-KW"/>
</dbReference>
<dbReference type="GO" id="GO:0004190">
    <property type="term" value="F:aspartic-type endopeptidase activity"/>
    <property type="evidence" value="ECO:0007669"/>
    <property type="project" value="UniProtKB-KW"/>
</dbReference>
<comment type="function">
    <text evidence="1">Shows particularly broad specificity; although bonds involving phenylalanine and leucine are preferred, many others are also cleaved to some extent.</text>
</comment>
<evidence type="ECO:0000256" key="8">
    <source>
        <dbReference type="ARBA" id="ARBA00023157"/>
    </source>
</evidence>
<gene>
    <name evidence="13" type="primary">Pga</name>
    <name evidence="13" type="ORF">PTEBUR_R05449</name>
</gene>
<dbReference type="PANTHER" id="PTHR47966">
    <property type="entry name" value="BETA-SITE APP-CLEAVING ENZYME, ISOFORM A-RELATED"/>
    <property type="match status" value="1"/>
</dbReference>
<evidence type="ECO:0000313" key="14">
    <source>
        <dbReference type="Proteomes" id="UP000522270"/>
    </source>
</evidence>
<evidence type="ECO:0000256" key="5">
    <source>
        <dbReference type="ARBA" id="ARBA00022750"/>
    </source>
</evidence>
<keyword evidence="5 11" id="KW-0064">Aspartyl protease</keyword>
<dbReference type="OrthoDB" id="771136at2759"/>
<evidence type="ECO:0000256" key="11">
    <source>
        <dbReference type="RuleBase" id="RU000454"/>
    </source>
</evidence>
<keyword evidence="6" id="KW-0222">Digestion</keyword>
<dbReference type="PROSITE" id="PS00141">
    <property type="entry name" value="ASP_PROTEASE"/>
    <property type="match status" value="2"/>
</dbReference>
<evidence type="ECO:0000313" key="13">
    <source>
        <dbReference type="EMBL" id="NWU73493.1"/>
    </source>
</evidence>
<dbReference type="Pfam" id="PF00026">
    <property type="entry name" value="Asp"/>
    <property type="match status" value="1"/>
</dbReference>
<evidence type="ECO:0000256" key="2">
    <source>
        <dbReference type="ARBA" id="ARBA00007447"/>
    </source>
</evidence>
<comment type="caution">
    <text evidence="13">The sequence shown here is derived from an EMBL/GenBank/DDBJ whole genome shotgun (WGS) entry which is preliminary data.</text>
</comment>
<evidence type="ECO:0000256" key="9">
    <source>
        <dbReference type="PIRSR" id="PIRSR601461-1"/>
    </source>
</evidence>
<evidence type="ECO:0000256" key="3">
    <source>
        <dbReference type="ARBA" id="ARBA00011924"/>
    </source>
</evidence>
<keyword evidence="7 11" id="KW-0378">Hydrolase</keyword>
<dbReference type="EMBL" id="VYZE01003668">
    <property type="protein sequence ID" value="NWU73493.1"/>
    <property type="molecule type" value="Genomic_DNA"/>
</dbReference>
<dbReference type="InterPro" id="IPR012848">
    <property type="entry name" value="Aspartic_peptidase_N"/>
</dbReference>
<protein>
    <recommendedName>
        <fullName evidence="3">pepsin A</fullName>
        <ecNumber evidence="3">3.4.23.1</ecNumber>
    </recommendedName>
</protein>
<evidence type="ECO:0000256" key="7">
    <source>
        <dbReference type="ARBA" id="ARBA00022801"/>
    </source>
</evidence>
<dbReference type="Pfam" id="PF07966">
    <property type="entry name" value="A1_Propeptide"/>
    <property type="match status" value="1"/>
</dbReference>
<dbReference type="PRINTS" id="PR00792">
    <property type="entry name" value="PEPSIN"/>
</dbReference>
<feature type="disulfide bond" evidence="10">
    <location>
        <begin position="85"/>
        <end position="90"/>
    </location>
</feature>
<dbReference type="InterPro" id="IPR001969">
    <property type="entry name" value="Aspartic_peptidase_AS"/>
</dbReference>
<evidence type="ECO:0000256" key="10">
    <source>
        <dbReference type="PIRSR" id="PIRSR601461-2"/>
    </source>
</evidence>
<accession>A0A7K5Z7V9</accession>
<evidence type="ECO:0000256" key="4">
    <source>
        <dbReference type="ARBA" id="ARBA00022670"/>
    </source>
</evidence>
<evidence type="ECO:0000259" key="12">
    <source>
        <dbReference type="PROSITE" id="PS51767"/>
    </source>
</evidence>
<reference evidence="13 14" key="1">
    <citation type="submission" date="2019-09" db="EMBL/GenBank/DDBJ databases">
        <title>Bird 10,000 Genomes (B10K) Project - Family phase.</title>
        <authorList>
            <person name="Zhang G."/>
        </authorList>
    </citation>
    <scope>NUCLEOTIDE SEQUENCE [LARGE SCALE GENOMIC DNA]</scope>
    <source>
        <strain evidence="13">B10K-DU-027-49</strain>
        <tissue evidence="13">Muscle</tissue>
    </source>
</reference>
<dbReference type="AlphaFoldDB" id="A0A7K5Z7V9"/>
<dbReference type="FunFam" id="2.40.70.10:FF:000004">
    <property type="entry name" value="Pepsin A"/>
    <property type="match status" value="1"/>
</dbReference>
<evidence type="ECO:0000256" key="6">
    <source>
        <dbReference type="ARBA" id="ARBA00022757"/>
    </source>
</evidence>
<comment type="similarity">
    <text evidence="2 11">Belongs to the peptidase A1 family.</text>
</comment>
<evidence type="ECO:0000256" key="1">
    <source>
        <dbReference type="ARBA" id="ARBA00002318"/>
    </source>
</evidence>
<feature type="domain" description="Peptidase A1" evidence="12">
    <location>
        <begin position="54"/>
        <end position="359"/>
    </location>
</feature>
<name>A0A7K5Z7V9_9AVES</name>
<keyword evidence="4 11" id="KW-0645">Protease</keyword>
<dbReference type="Gene3D" id="2.40.70.10">
    <property type="entry name" value="Acid Proteases"/>
    <property type="match status" value="2"/>
</dbReference>
<keyword evidence="8 10" id="KW-1015">Disulfide bond</keyword>
<feature type="active site" evidence="9">
    <location>
        <position position="255"/>
    </location>
</feature>
<dbReference type="SUPFAM" id="SSF50630">
    <property type="entry name" value="Acid proteases"/>
    <property type="match status" value="1"/>
</dbReference>
<dbReference type="GO" id="GO:0006508">
    <property type="term" value="P:proteolysis"/>
    <property type="evidence" value="ECO:0007669"/>
    <property type="project" value="UniProtKB-KW"/>
</dbReference>
<dbReference type="PANTHER" id="PTHR47966:SF22">
    <property type="entry name" value="PEPSIN A-3-RELATED"/>
    <property type="match status" value="1"/>
</dbReference>
<dbReference type="InterPro" id="IPR021109">
    <property type="entry name" value="Peptidase_aspartic_dom_sf"/>
</dbReference>
<dbReference type="InterPro" id="IPR033121">
    <property type="entry name" value="PEPTIDASE_A1"/>
</dbReference>
<feature type="active site" evidence="9">
    <location>
        <position position="72"/>
    </location>
</feature>